<reference evidence="2 3" key="1">
    <citation type="submission" date="2024-05" db="EMBL/GenBank/DDBJ databases">
        <authorList>
            <person name="Wallberg A."/>
        </authorList>
    </citation>
    <scope>NUCLEOTIDE SEQUENCE [LARGE SCALE GENOMIC DNA]</scope>
</reference>
<gene>
    <name evidence="2" type="ORF">MNOR_LOCUS3162</name>
</gene>
<evidence type="ECO:0000313" key="2">
    <source>
        <dbReference type="EMBL" id="CAL4063196.1"/>
    </source>
</evidence>
<sequence length="568" mass="64658">FHRQDPSGVNIVSSNAIGRQPSFSSPPPIPTAPKPSSSTLPPLPPKPSNTNVIEGNVSDTDSEESYVNEEEEKEEKEEDEEEEEEEEGEGGEEKEDEGEDEKEDTYINDEPSKKASPYQNAGPSRGVQPSLPPRNTQDKKRISQSPKQTIATPQPATPQPKHKKEGFFKNILGKGDKTKKKYPSEDTRAIPNISETQPPQTNIRPLPVPRNRLPNSNQTSNTPSSDTVNSQSSNPPQTSDSDDDDDIYVNDTFYEKIGLDTKDQERIYMKISPNNEESTAGTRPITNVVDYMLDNEQKYITTVNKLADGKKFFPLVIQPYLGSIEKLPALHKELYEALTASKKSTAKMATAFISRKEKFIVYHNIIVNALVVEKHLKNTSDYEKAKIKDMHEPLRQARKRLHFYFMHLEGMLPSATEQERKKIQEAVDILKDYYKNADTGVLIKSIRKSPLQLTLYKPLHLHSLVYVSGPQMNNKEYRVLLFEEIIIVALPIDDDHEYQLDIRMEVVKLNDNTTNPKTLILHVDYGGVRGMEKYIFRFTDEKVKQGWKNEILSIHRRYMEKIRGSTTS</sequence>
<dbReference type="SUPFAM" id="SSF50729">
    <property type="entry name" value="PH domain-like"/>
    <property type="match status" value="1"/>
</dbReference>
<feature type="region of interest" description="Disordered" evidence="1">
    <location>
        <begin position="1"/>
        <end position="247"/>
    </location>
</feature>
<dbReference type="SUPFAM" id="SSF48065">
    <property type="entry name" value="DBL homology domain (DH-domain)"/>
    <property type="match status" value="1"/>
</dbReference>
<dbReference type="Gene3D" id="2.30.29.30">
    <property type="entry name" value="Pleckstrin-homology domain (PH domain)/Phosphotyrosine-binding domain (PTB)"/>
    <property type="match status" value="1"/>
</dbReference>
<dbReference type="AlphaFoldDB" id="A0AAV2PPZ0"/>
<proteinExistence type="predicted"/>
<name>A0AAV2PPZ0_MEGNR</name>
<evidence type="ECO:0000313" key="3">
    <source>
        <dbReference type="Proteomes" id="UP001497623"/>
    </source>
</evidence>
<feature type="compositionally biased region" description="Low complexity" evidence="1">
    <location>
        <begin position="202"/>
        <end position="239"/>
    </location>
</feature>
<dbReference type="Proteomes" id="UP001497623">
    <property type="component" value="Unassembled WGS sequence"/>
</dbReference>
<evidence type="ECO:0000256" key="1">
    <source>
        <dbReference type="SAM" id="MobiDB-lite"/>
    </source>
</evidence>
<protein>
    <recommendedName>
        <fullName evidence="4">DH domain-containing protein</fullName>
    </recommendedName>
</protein>
<feature type="compositionally biased region" description="Pro residues" evidence="1">
    <location>
        <begin position="24"/>
        <end position="33"/>
    </location>
</feature>
<evidence type="ECO:0008006" key="4">
    <source>
        <dbReference type="Google" id="ProtNLM"/>
    </source>
</evidence>
<dbReference type="InterPro" id="IPR011993">
    <property type="entry name" value="PH-like_dom_sf"/>
</dbReference>
<dbReference type="EMBL" id="CAXKWB010001048">
    <property type="protein sequence ID" value="CAL4063196.1"/>
    <property type="molecule type" value="Genomic_DNA"/>
</dbReference>
<keyword evidence="3" id="KW-1185">Reference proteome</keyword>
<feature type="non-terminal residue" evidence="2">
    <location>
        <position position="1"/>
    </location>
</feature>
<comment type="caution">
    <text evidence="2">The sequence shown here is derived from an EMBL/GenBank/DDBJ whole genome shotgun (WGS) entry which is preliminary data.</text>
</comment>
<accession>A0AAV2PPZ0</accession>
<dbReference type="InterPro" id="IPR035899">
    <property type="entry name" value="DBL_dom_sf"/>
</dbReference>
<feature type="compositionally biased region" description="Acidic residues" evidence="1">
    <location>
        <begin position="60"/>
        <end position="107"/>
    </location>
</feature>
<organism evidence="2 3">
    <name type="scientific">Meganyctiphanes norvegica</name>
    <name type="common">Northern krill</name>
    <name type="synonym">Thysanopoda norvegica</name>
    <dbReference type="NCBI Taxonomy" id="48144"/>
    <lineage>
        <taxon>Eukaryota</taxon>
        <taxon>Metazoa</taxon>
        <taxon>Ecdysozoa</taxon>
        <taxon>Arthropoda</taxon>
        <taxon>Crustacea</taxon>
        <taxon>Multicrustacea</taxon>
        <taxon>Malacostraca</taxon>
        <taxon>Eumalacostraca</taxon>
        <taxon>Eucarida</taxon>
        <taxon>Euphausiacea</taxon>
        <taxon>Euphausiidae</taxon>
        <taxon>Meganyctiphanes</taxon>
    </lineage>
</organism>